<proteinExistence type="predicted"/>
<keyword evidence="3" id="KW-1185">Reference proteome</keyword>
<organism evidence="2 3">
    <name type="scientific">Cystobacter ferrugineus</name>
    <dbReference type="NCBI Taxonomy" id="83449"/>
    <lineage>
        <taxon>Bacteria</taxon>
        <taxon>Pseudomonadati</taxon>
        <taxon>Myxococcota</taxon>
        <taxon>Myxococcia</taxon>
        <taxon>Myxococcales</taxon>
        <taxon>Cystobacterineae</taxon>
        <taxon>Archangiaceae</taxon>
        <taxon>Cystobacter</taxon>
    </lineage>
</organism>
<dbReference type="Gene3D" id="3.50.50.60">
    <property type="entry name" value="FAD/NAD(P)-binding domain"/>
    <property type="match status" value="1"/>
</dbReference>
<dbReference type="STRING" id="83449.BON30_46365"/>
<reference evidence="3" key="1">
    <citation type="submission" date="2016-11" db="EMBL/GenBank/DDBJ databases">
        <authorList>
            <person name="Shukria A."/>
            <person name="Stevens D.C."/>
        </authorList>
    </citation>
    <scope>NUCLEOTIDE SEQUENCE [LARGE SCALE GENOMIC DNA]</scope>
    <source>
        <strain evidence="3">Cbfe23</strain>
    </source>
</reference>
<dbReference type="EMBL" id="MPIN01000026">
    <property type="protein sequence ID" value="OJH33845.1"/>
    <property type="molecule type" value="Genomic_DNA"/>
</dbReference>
<comment type="caution">
    <text evidence="2">The sequence shown here is derived from an EMBL/GenBank/DDBJ whole genome shotgun (WGS) entry which is preliminary data.</text>
</comment>
<accession>A0A1L9AV09</accession>
<feature type="domain" description="Amine oxidase" evidence="1">
    <location>
        <begin position="9"/>
        <end position="160"/>
    </location>
</feature>
<sequence length="176" mass="18848">MFGVSDAPYRIRGGNEQLPRAIAAHLGAEALQSGMTLEALARTPAGACALTFSSPGGRVTRVLADIVLLTLPFAVLRGLDYGRSGFDALKHQAIQELGRGRQSKQHLQFTRRLWSEQGSRPAPGTGGSYSDAGYQATWEASRGLPGEHGLLVGYAGGAFATPWRHGSPRPPRRSRR</sequence>
<evidence type="ECO:0000313" key="3">
    <source>
        <dbReference type="Proteomes" id="UP000182229"/>
    </source>
</evidence>
<dbReference type="Pfam" id="PF01593">
    <property type="entry name" value="Amino_oxidase"/>
    <property type="match status" value="1"/>
</dbReference>
<protein>
    <recommendedName>
        <fullName evidence="1">Amine oxidase domain-containing protein</fullName>
    </recommendedName>
</protein>
<dbReference type="InterPro" id="IPR036188">
    <property type="entry name" value="FAD/NAD-bd_sf"/>
</dbReference>
<dbReference type="GO" id="GO:0016491">
    <property type="term" value="F:oxidoreductase activity"/>
    <property type="evidence" value="ECO:0007669"/>
    <property type="project" value="InterPro"/>
</dbReference>
<evidence type="ECO:0000259" key="1">
    <source>
        <dbReference type="Pfam" id="PF01593"/>
    </source>
</evidence>
<name>A0A1L9AV09_9BACT</name>
<dbReference type="InterPro" id="IPR002937">
    <property type="entry name" value="Amino_oxidase"/>
</dbReference>
<gene>
    <name evidence="2" type="ORF">BON30_46365</name>
</gene>
<reference evidence="2 3" key="2">
    <citation type="submission" date="2016-12" db="EMBL/GenBank/DDBJ databases">
        <title>Draft Genome Sequence of Cystobacter ferrugineus Strain Cbfe23.</title>
        <authorList>
            <person name="Akbar S."/>
            <person name="Dowd S.E."/>
            <person name="Stevens D.C."/>
        </authorList>
    </citation>
    <scope>NUCLEOTIDE SEQUENCE [LARGE SCALE GENOMIC DNA]</scope>
    <source>
        <strain evidence="2 3">Cbfe23</strain>
    </source>
</reference>
<dbReference type="AlphaFoldDB" id="A0A1L9AV09"/>
<dbReference type="SUPFAM" id="SSF51905">
    <property type="entry name" value="FAD/NAD(P)-binding domain"/>
    <property type="match status" value="1"/>
</dbReference>
<dbReference type="Proteomes" id="UP000182229">
    <property type="component" value="Unassembled WGS sequence"/>
</dbReference>
<evidence type="ECO:0000313" key="2">
    <source>
        <dbReference type="EMBL" id="OJH33845.1"/>
    </source>
</evidence>